<evidence type="ECO:0000313" key="3">
    <source>
        <dbReference type="Proteomes" id="UP000236161"/>
    </source>
</evidence>
<accession>A0A2H9ZVN5</accession>
<protein>
    <submittedName>
        <fullName evidence="2">Uncharacterized protein</fullName>
    </submittedName>
</protein>
<keyword evidence="1" id="KW-1133">Transmembrane helix</keyword>
<evidence type="ECO:0000256" key="1">
    <source>
        <dbReference type="SAM" id="Phobius"/>
    </source>
</evidence>
<evidence type="ECO:0000313" key="2">
    <source>
        <dbReference type="EMBL" id="PKA47379.1"/>
    </source>
</evidence>
<gene>
    <name evidence="2" type="ORF">AXF42_Ash021529</name>
</gene>
<dbReference type="AlphaFoldDB" id="A0A2H9ZVN5"/>
<organism evidence="2 3">
    <name type="scientific">Apostasia shenzhenica</name>
    <dbReference type="NCBI Taxonomy" id="1088818"/>
    <lineage>
        <taxon>Eukaryota</taxon>
        <taxon>Viridiplantae</taxon>
        <taxon>Streptophyta</taxon>
        <taxon>Embryophyta</taxon>
        <taxon>Tracheophyta</taxon>
        <taxon>Spermatophyta</taxon>
        <taxon>Magnoliopsida</taxon>
        <taxon>Liliopsida</taxon>
        <taxon>Asparagales</taxon>
        <taxon>Orchidaceae</taxon>
        <taxon>Apostasioideae</taxon>
        <taxon>Apostasia</taxon>
    </lineage>
</organism>
<feature type="transmembrane region" description="Helical" evidence="1">
    <location>
        <begin position="106"/>
        <end position="127"/>
    </location>
</feature>
<keyword evidence="3" id="KW-1185">Reference proteome</keyword>
<proteinExistence type="predicted"/>
<reference evidence="2 3" key="1">
    <citation type="journal article" date="2017" name="Nature">
        <title>The Apostasia genome and the evolution of orchids.</title>
        <authorList>
            <person name="Zhang G.Q."/>
            <person name="Liu K.W."/>
            <person name="Li Z."/>
            <person name="Lohaus R."/>
            <person name="Hsiao Y.Y."/>
            <person name="Niu S.C."/>
            <person name="Wang J.Y."/>
            <person name="Lin Y.C."/>
            <person name="Xu Q."/>
            <person name="Chen L.J."/>
            <person name="Yoshida K."/>
            <person name="Fujiwara S."/>
            <person name="Wang Z.W."/>
            <person name="Zhang Y.Q."/>
            <person name="Mitsuda N."/>
            <person name="Wang M."/>
            <person name="Liu G.H."/>
            <person name="Pecoraro L."/>
            <person name="Huang H.X."/>
            <person name="Xiao X.J."/>
            <person name="Lin M."/>
            <person name="Wu X.Y."/>
            <person name="Wu W.L."/>
            <person name="Chen Y.Y."/>
            <person name="Chang S.B."/>
            <person name="Sakamoto S."/>
            <person name="Ohme-Takagi M."/>
            <person name="Yagi M."/>
            <person name="Zeng S.J."/>
            <person name="Shen C.Y."/>
            <person name="Yeh C.M."/>
            <person name="Luo Y.B."/>
            <person name="Tsai W.C."/>
            <person name="Van de Peer Y."/>
            <person name="Liu Z.J."/>
        </authorList>
    </citation>
    <scope>NUCLEOTIDE SEQUENCE [LARGE SCALE GENOMIC DNA]</scope>
    <source>
        <strain evidence="3">cv. Shenzhen</strain>
        <tissue evidence="2">Stem</tissue>
    </source>
</reference>
<keyword evidence="1" id="KW-0472">Membrane</keyword>
<dbReference type="Proteomes" id="UP000236161">
    <property type="component" value="Unassembled WGS sequence"/>
</dbReference>
<sequence length="160" mass="17913">MFLERKLNELLKMRNLYGKQQQEQVAMLPDKEADADNSSFALSSCRAGIPLGLFHQSGNQCHKPHLRRLRFRRFCRPWVLNHQPFEILTDDILTVFFNGEGHADHCFFLLVEVAAIIAVPIFVATAFGGNHLAHLLTSWSIPPVAAISAASSTPQNISAF</sequence>
<name>A0A2H9ZVN5_9ASPA</name>
<keyword evidence="1" id="KW-0812">Transmembrane</keyword>
<dbReference type="EMBL" id="KZ453400">
    <property type="protein sequence ID" value="PKA47379.1"/>
    <property type="molecule type" value="Genomic_DNA"/>
</dbReference>